<proteinExistence type="predicted"/>
<dbReference type="EMBL" id="FOCC01000004">
    <property type="protein sequence ID" value="SEM54669.1"/>
    <property type="molecule type" value="Genomic_DNA"/>
</dbReference>
<name>A0ABY1AAM9_9LACO</name>
<accession>A0ABY1AAM9</accession>
<gene>
    <name evidence="1" type="ORF">SAMN05216431_10460</name>
</gene>
<evidence type="ECO:0000313" key="2">
    <source>
        <dbReference type="Proteomes" id="UP000182089"/>
    </source>
</evidence>
<protein>
    <submittedName>
        <fullName evidence="1">Uncharacterized protein</fullName>
    </submittedName>
</protein>
<dbReference type="Proteomes" id="UP000182089">
    <property type="component" value="Unassembled WGS sequence"/>
</dbReference>
<comment type="caution">
    <text evidence="1">The sequence shown here is derived from an EMBL/GenBank/DDBJ whole genome shotgun (WGS) entry which is preliminary data.</text>
</comment>
<organism evidence="1 2">
    <name type="scientific">Ligilactobacillus ruminis</name>
    <dbReference type="NCBI Taxonomy" id="1623"/>
    <lineage>
        <taxon>Bacteria</taxon>
        <taxon>Bacillati</taxon>
        <taxon>Bacillota</taxon>
        <taxon>Bacilli</taxon>
        <taxon>Lactobacillales</taxon>
        <taxon>Lactobacillaceae</taxon>
        <taxon>Ligilactobacillus</taxon>
    </lineage>
</organism>
<sequence length="109" mass="12799">MSSNSDSIFNLLSYLKRHPKECFNLTANCANVVQIFVSDHVRVADADIYFPDNKLMVNRLDDDFVAQHGELLDYYAQFLKDDRQHFKEVWATTAHLTQKQSYFIELSYE</sequence>
<evidence type="ECO:0000313" key="1">
    <source>
        <dbReference type="EMBL" id="SEM54669.1"/>
    </source>
</evidence>
<reference evidence="1 2" key="1">
    <citation type="submission" date="2016-10" db="EMBL/GenBank/DDBJ databases">
        <authorList>
            <person name="Varghese N."/>
            <person name="Submissions S."/>
        </authorList>
    </citation>
    <scope>NUCLEOTIDE SEQUENCE [LARGE SCALE GENOMIC DNA]</scope>
    <source>
        <strain evidence="1 2">WC1T17</strain>
    </source>
</reference>